<keyword evidence="2" id="KW-1185">Reference proteome</keyword>
<evidence type="ECO:0000313" key="1">
    <source>
        <dbReference type="EMBL" id="EYB99897.1"/>
    </source>
</evidence>
<proteinExistence type="predicted"/>
<organism evidence="1 2">
    <name type="scientific">Ancylostoma ceylanicum</name>
    <dbReference type="NCBI Taxonomy" id="53326"/>
    <lineage>
        <taxon>Eukaryota</taxon>
        <taxon>Metazoa</taxon>
        <taxon>Ecdysozoa</taxon>
        <taxon>Nematoda</taxon>
        <taxon>Chromadorea</taxon>
        <taxon>Rhabditida</taxon>
        <taxon>Rhabditina</taxon>
        <taxon>Rhabditomorpha</taxon>
        <taxon>Strongyloidea</taxon>
        <taxon>Ancylostomatidae</taxon>
        <taxon>Ancylostomatinae</taxon>
        <taxon>Ancylostoma</taxon>
    </lineage>
</organism>
<dbReference type="EMBL" id="JARK01001455">
    <property type="protein sequence ID" value="EYB99897.1"/>
    <property type="molecule type" value="Genomic_DNA"/>
</dbReference>
<protein>
    <submittedName>
        <fullName evidence="1">Uncharacterized protein</fullName>
    </submittedName>
</protein>
<evidence type="ECO:0000313" key="2">
    <source>
        <dbReference type="Proteomes" id="UP000024635"/>
    </source>
</evidence>
<accession>A0A016TB63</accession>
<reference evidence="2" key="1">
    <citation type="journal article" date="2015" name="Nat. Genet.">
        <title>The genome and transcriptome of the zoonotic hookworm Ancylostoma ceylanicum identify infection-specific gene families.</title>
        <authorList>
            <person name="Schwarz E.M."/>
            <person name="Hu Y."/>
            <person name="Antoshechkin I."/>
            <person name="Miller M.M."/>
            <person name="Sternberg P.W."/>
            <person name="Aroian R.V."/>
        </authorList>
    </citation>
    <scope>NUCLEOTIDE SEQUENCE</scope>
    <source>
        <strain evidence="2">HY135</strain>
    </source>
</reference>
<comment type="caution">
    <text evidence="1">The sequence shown here is derived from an EMBL/GenBank/DDBJ whole genome shotgun (WGS) entry which is preliminary data.</text>
</comment>
<gene>
    <name evidence="1" type="primary">Acey_s0119.g827</name>
    <name evidence="1" type="ORF">Y032_0119g827</name>
</gene>
<dbReference type="AlphaFoldDB" id="A0A016TB63"/>
<dbReference type="Proteomes" id="UP000024635">
    <property type="component" value="Unassembled WGS sequence"/>
</dbReference>
<sequence length="88" mass="10028">MEEEQIQVRGNAGLEHLGPYTRGIVLATTPSDFDSLLTKSRTLGERIVWPTRSADRTIDCASRLRFHIEVFLLIPLRFRAGTDRWADS</sequence>
<name>A0A016TB63_9BILA</name>